<evidence type="ECO:0000313" key="3">
    <source>
        <dbReference type="Proteomes" id="UP000886674"/>
    </source>
</evidence>
<reference evidence="2" key="1">
    <citation type="journal article" date="2021" name="Proc. Natl. Acad. Sci. U.S.A.">
        <title>Global biogeography of chemosynthetic symbionts reveals both localized and globally distributed symbiont groups. .</title>
        <authorList>
            <person name="Osvatic J.T."/>
            <person name="Wilkins L.G.E."/>
            <person name="Leibrecht L."/>
            <person name="Leray M."/>
            <person name="Zauner S."/>
            <person name="Polzin J."/>
            <person name="Camacho Y."/>
            <person name="Gros O."/>
            <person name="van Gils J.A."/>
            <person name="Eisen J.A."/>
            <person name="Petersen J.M."/>
            <person name="Yuen B."/>
        </authorList>
    </citation>
    <scope>NUCLEOTIDE SEQUENCE</scope>
    <source>
        <strain evidence="2">MAGclacostrist055</strain>
    </source>
</reference>
<accession>A0A9E4TT30</accession>
<dbReference type="SMART" id="SM00849">
    <property type="entry name" value="Lactamase_B"/>
    <property type="match status" value="1"/>
</dbReference>
<dbReference type="PANTHER" id="PTHR43041">
    <property type="entry name" value="HYDROLASE, METALLO-BETA-LACTAMASE SUPERFAMILY"/>
    <property type="match status" value="1"/>
</dbReference>
<dbReference type="SUPFAM" id="SSF56281">
    <property type="entry name" value="Metallo-hydrolase/oxidoreductase"/>
    <property type="match status" value="1"/>
</dbReference>
<dbReference type="Proteomes" id="UP000886674">
    <property type="component" value="Unassembled WGS sequence"/>
</dbReference>
<feature type="domain" description="Metallo-beta-lactamase" evidence="1">
    <location>
        <begin position="42"/>
        <end position="230"/>
    </location>
</feature>
<dbReference type="AlphaFoldDB" id="A0A9E4TT30"/>
<dbReference type="EMBL" id="JAEPCR010000043">
    <property type="protein sequence ID" value="MCG7978327.1"/>
    <property type="molecule type" value="Genomic_DNA"/>
</dbReference>
<dbReference type="InterPro" id="IPR036866">
    <property type="entry name" value="RibonucZ/Hydroxyglut_hydro"/>
</dbReference>
<proteinExistence type="predicted"/>
<evidence type="ECO:0000313" key="2">
    <source>
        <dbReference type="EMBL" id="MCG7978327.1"/>
    </source>
</evidence>
<dbReference type="PANTHER" id="PTHR43041:SF1">
    <property type="entry name" value="METALLO-BETA-LACTAMASE DOMAIN-CONTAINING PROTEIN"/>
    <property type="match status" value="1"/>
</dbReference>
<dbReference type="InterPro" id="IPR001279">
    <property type="entry name" value="Metallo-B-lactamas"/>
</dbReference>
<sequence length="262" mass="29936">MKGNHIAEYRDVDPDTERPVLLYSDEVHEIYWLGIPEHTAFRSNIYLIKSGGEAIIVDPGHQAYFEKTRERVAQVVDPAMVSGLIICHQDPDVAASMPQWLEVNPEMAVLTTPRTQVLLPYYGVGKYHWHDVVEEPSYTFKSGKRIHFTEAPYLHFAGAFTSFDESSGFLFSGDIWAAIQLEWRLIVDDFEAHESVLDLFHVDYMASNIACRGYIEKIRQYRINAILPQHGSIIDSNNVDHALHYLESLVCGTDIIYPYLTT</sequence>
<evidence type="ECO:0000259" key="1">
    <source>
        <dbReference type="SMART" id="SM00849"/>
    </source>
</evidence>
<gene>
    <name evidence="2" type="ORF">JAY77_09310</name>
</gene>
<dbReference type="InterPro" id="IPR045761">
    <property type="entry name" value="ODP_dom"/>
</dbReference>
<protein>
    <submittedName>
        <fullName evidence="2">MBL fold metallo-hydrolase</fullName>
    </submittedName>
</protein>
<name>A0A9E4TT30_9GAMM</name>
<dbReference type="Gene3D" id="3.60.15.10">
    <property type="entry name" value="Ribonuclease Z/Hydroxyacylglutathione hydrolase-like"/>
    <property type="match status" value="1"/>
</dbReference>
<comment type="caution">
    <text evidence="2">The sequence shown here is derived from an EMBL/GenBank/DDBJ whole genome shotgun (WGS) entry which is preliminary data.</text>
</comment>
<dbReference type="Pfam" id="PF19583">
    <property type="entry name" value="ODP"/>
    <property type="match status" value="1"/>
</dbReference>
<organism evidence="2 3">
    <name type="scientific">Candidatus Thiodiazotropha taylori</name>
    <dbReference type="NCBI Taxonomy" id="2792791"/>
    <lineage>
        <taxon>Bacteria</taxon>
        <taxon>Pseudomonadati</taxon>
        <taxon>Pseudomonadota</taxon>
        <taxon>Gammaproteobacteria</taxon>
        <taxon>Chromatiales</taxon>
        <taxon>Sedimenticolaceae</taxon>
        <taxon>Candidatus Thiodiazotropha</taxon>
    </lineage>
</organism>